<keyword evidence="2" id="KW-1185">Reference proteome</keyword>
<proteinExistence type="predicted"/>
<sequence>MSAQSIYTHAPLGALVRYSNGQPMPPECHRKKLAAWKSSNGSGRVVRKTHEAVRPTYTHPAGFTLHEGNFGSEGVIVLVVHKSFSVTSTLTFEIVEEPAPGSVRILTSFQGEDELRHLAPDMATAEDWLSSHHYTGARLEIVGEHEASAETLGQAA</sequence>
<accession>A0A3A1P2A1</accession>
<protein>
    <submittedName>
        <fullName evidence="1">Uncharacterized protein</fullName>
    </submittedName>
</protein>
<evidence type="ECO:0000313" key="2">
    <source>
        <dbReference type="Proteomes" id="UP000265366"/>
    </source>
</evidence>
<name>A0A3A1P2A1_9SPHN</name>
<dbReference type="Proteomes" id="UP000265366">
    <property type="component" value="Unassembled WGS sequence"/>
</dbReference>
<organism evidence="1 2">
    <name type="scientific">Aurantiacibacter xanthus</name>
    <dbReference type="NCBI Taxonomy" id="1784712"/>
    <lineage>
        <taxon>Bacteria</taxon>
        <taxon>Pseudomonadati</taxon>
        <taxon>Pseudomonadota</taxon>
        <taxon>Alphaproteobacteria</taxon>
        <taxon>Sphingomonadales</taxon>
        <taxon>Erythrobacteraceae</taxon>
        <taxon>Aurantiacibacter</taxon>
    </lineage>
</organism>
<dbReference type="RefSeq" id="WP_022684104.1">
    <property type="nucleotide sequence ID" value="NZ_QXFM01000111.1"/>
</dbReference>
<dbReference type="InterPro" id="IPR017042">
    <property type="entry name" value="UCP036055"/>
</dbReference>
<evidence type="ECO:0000313" key="1">
    <source>
        <dbReference type="EMBL" id="RIV83718.1"/>
    </source>
</evidence>
<dbReference type="OrthoDB" id="8304384at2"/>
<dbReference type="PIRSF" id="PIRSF036055">
    <property type="entry name" value="UCP036055"/>
    <property type="match status" value="1"/>
</dbReference>
<comment type="caution">
    <text evidence="1">The sequence shown here is derived from an EMBL/GenBank/DDBJ whole genome shotgun (WGS) entry which is preliminary data.</text>
</comment>
<reference evidence="1 2" key="1">
    <citation type="submission" date="2018-08" db="EMBL/GenBank/DDBJ databases">
        <title>Erythrobacter zhengii sp.nov., a bacterium isolated from deep-sea sediment.</title>
        <authorList>
            <person name="Fang C."/>
            <person name="Wu Y.-H."/>
            <person name="Sun C."/>
            <person name="Wang H."/>
            <person name="Cheng H."/>
            <person name="Meng F.-X."/>
            <person name="Wang C.-S."/>
            <person name="Xu X.-W."/>
        </authorList>
    </citation>
    <scope>NUCLEOTIDE SEQUENCE [LARGE SCALE GENOMIC DNA]</scope>
    <source>
        <strain evidence="1 2">CCTCC AB 2015396</strain>
    </source>
</reference>
<dbReference type="EMBL" id="QXFM01000111">
    <property type="protein sequence ID" value="RIV83718.1"/>
    <property type="molecule type" value="Genomic_DNA"/>
</dbReference>
<dbReference type="AlphaFoldDB" id="A0A3A1P2A1"/>
<gene>
    <name evidence="1" type="ORF">D2V17_12380</name>
</gene>